<organism evidence="1 2">
    <name type="scientific">Pseudomonas syringae pv. actinidiae ICMP 19096</name>
    <dbReference type="NCBI Taxonomy" id="1194405"/>
    <lineage>
        <taxon>Bacteria</taxon>
        <taxon>Pseudomonadati</taxon>
        <taxon>Pseudomonadota</taxon>
        <taxon>Gammaproteobacteria</taxon>
        <taxon>Pseudomonadales</taxon>
        <taxon>Pseudomonadaceae</taxon>
        <taxon>Pseudomonas</taxon>
        <taxon>Pseudomonas syringae</taxon>
    </lineage>
</organism>
<reference evidence="1 2" key="1">
    <citation type="journal article" date="2013" name="PLoS Pathog.">
        <title>Genomic analysis of the Kiwifruit pathogen Pseudomonas syringae pv. actinidiae provides insight into the origins of an emergent plant disease.</title>
        <authorList>
            <person name="McCann H.C."/>
            <person name="Rikkerink E.H."/>
            <person name="Bertels F."/>
            <person name="Fiers M."/>
            <person name="Lu A."/>
            <person name="Rees-George J."/>
            <person name="Andersen M.T."/>
            <person name="Gleave A.P."/>
            <person name="Haubold B."/>
            <person name="Wohlers M.W."/>
            <person name="Guttman D.S."/>
            <person name="Wang P.W."/>
            <person name="Straub C."/>
            <person name="Vanneste J.L."/>
            <person name="Rainey P.B."/>
            <person name="Templeton M.D."/>
        </authorList>
    </citation>
    <scope>NUCLEOTIDE SEQUENCE [LARGE SCALE GENOMIC DNA]</scope>
    <source>
        <strain evidence="1 2">ICMP 19096</strain>
    </source>
</reference>
<protein>
    <submittedName>
        <fullName evidence="1">ABC transporter permease</fullName>
    </submittedName>
</protein>
<accession>A0A656JPR7</accession>
<evidence type="ECO:0000313" key="1">
    <source>
        <dbReference type="EMBL" id="EPN44117.1"/>
    </source>
</evidence>
<gene>
    <name evidence="1" type="ORF">A245_34128</name>
</gene>
<evidence type="ECO:0000313" key="2">
    <source>
        <dbReference type="Proteomes" id="UP000018849"/>
    </source>
</evidence>
<dbReference type="AlphaFoldDB" id="A0A656JPR7"/>
<sequence>MKRSPLFAVQLAFTLLVCAFMLVPVVLSLLAGVTRNYFLGLSSGLTFDWLIQVWQA</sequence>
<comment type="caution">
    <text evidence="1">The sequence shown here is derived from an EMBL/GenBank/DDBJ whole genome shotgun (WGS) entry which is preliminary data.</text>
</comment>
<name>A0A656JPR7_PSESF</name>
<dbReference type="EMBL" id="AOKF01002927">
    <property type="protein sequence ID" value="EPN44117.1"/>
    <property type="molecule type" value="Genomic_DNA"/>
</dbReference>
<proteinExistence type="predicted"/>
<dbReference type="Proteomes" id="UP000018849">
    <property type="component" value="Unassembled WGS sequence"/>
</dbReference>
<feature type="non-terminal residue" evidence="1">
    <location>
        <position position="56"/>
    </location>
</feature>